<dbReference type="Pfam" id="PF01569">
    <property type="entry name" value="PAP2"/>
    <property type="match status" value="1"/>
</dbReference>
<dbReference type="SMART" id="SM00014">
    <property type="entry name" value="acidPPc"/>
    <property type="match status" value="1"/>
</dbReference>
<dbReference type="InterPro" id="IPR036938">
    <property type="entry name" value="PAP2/HPO_sf"/>
</dbReference>
<evidence type="ECO:0000256" key="7">
    <source>
        <dbReference type="SAM" id="Phobius"/>
    </source>
</evidence>
<dbReference type="PANTHER" id="PTHR14969">
    <property type="entry name" value="SPHINGOSINE-1-PHOSPHATE PHOSPHOHYDROLASE"/>
    <property type="match status" value="1"/>
</dbReference>
<keyword evidence="4 9" id="KW-0378">Hydrolase</keyword>
<dbReference type="GO" id="GO:0005886">
    <property type="term" value="C:plasma membrane"/>
    <property type="evidence" value="ECO:0007669"/>
    <property type="project" value="UniProtKB-SubCell"/>
</dbReference>
<keyword evidence="10" id="KW-1185">Reference proteome</keyword>
<name>A0A7Y9EVG0_9MICO</name>
<evidence type="ECO:0000256" key="4">
    <source>
        <dbReference type="ARBA" id="ARBA00022801"/>
    </source>
</evidence>
<comment type="subcellular location">
    <subcellularLocation>
        <location evidence="1">Cell membrane</location>
        <topology evidence="1">Multi-pass membrane protein</topology>
    </subcellularLocation>
</comment>
<dbReference type="GO" id="GO:0050380">
    <property type="term" value="F:undecaprenyl-diphosphatase activity"/>
    <property type="evidence" value="ECO:0007669"/>
    <property type="project" value="UniProtKB-EC"/>
</dbReference>
<evidence type="ECO:0000259" key="8">
    <source>
        <dbReference type="SMART" id="SM00014"/>
    </source>
</evidence>
<sequence length="218" mass="22714">MTRRRTLFAGLLSLVVFAVLAIVVGVAPGAVDPLDHAWNGMMASIRSEFAVQAALVMNALGGGWIATFAIPLLLAAVAALVRGWRVGVVALLAFIASALAVQVLKHLLGRERPIDLLVASDFGSFPSGHTANAATIGVVLCLILPRVLGVAVALAWTVLMALSRTVLSVHWLSDTVGGALLGAGVGLIVVALCLGWVRPRVEGSEREGAEREESERDA</sequence>
<dbReference type="AlphaFoldDB" id="A0A7Y9EVG0"/>
<dbReference type="RefSeq" id="WP_246286002.1">
    <property type="nucleotide sequence ID" value="NZ_BAABLC010000001.1"/>
</dbReference>
<keyword evidence="5 7" id="KW-1133">Transmembrane helix</keyword>
<feature type="transmembrane region" description="Helical" evidence="7">
    <location>
        <begin position="53"/>
        <end position="79"/>
    </location>
</feature>
<evidence type="ECO:0000256" key="2">
    <source>
        <dbReference type="ARBA" id="ARBA00022475"/>
    </source>
</evidence>
<dbReference type="Gene3D" id="1.20.144.10">
    <property type="entry name" value="Phosphatidic acid phosphatase type 2/haloperoxidase"/>
    <property type="match status" value="1"/>
</dbReference>
<protein>
    <submittedName>
        <fullName evidence="9">Undecaprenyl-diphosphatase</fullName>
        <ecNumber evidence="9">3.6.1.27</ecNumber>
    </submittedName>
</protein>
<accession>A0A7Y9EVG0</accession>
<feature type="transmembrane region" description="Helical" evidence="7">
    <location>
        <begin position="178"/>
        <end position="197"/>
    </location>
</feature>
<dbReference type="SUPFAM" id="SSF48317">
    <property type="entry name" value="Acid phosphatase/Vanadium-dependent haloperoxidase"/>
    <property type="match status" value="1"/>
</dbReference>
<keyword evidence="6 7" id="KW-0472">Membrane</keyword>
<comment type="caution">
    <text evidence="9">The sequence shown here is derived from an EMBL/GenBank/DDBJ whole genome shotgun (WGS) entry which is preliminary data.</text>
</comment>
<dbReference type="EC" id="3.6.1.27" evidence="9"/>
<reference evidence="9 10" key="1">
    <citation type="submission" date="2020-07" db="EMBL/GenBank/DDBJ databases">
        <title>Sequencing the genomes of 1000 actinobacteria strains.</title>
        <authorList>
            <person name="Klenk H.-P."/>
        </authorList>
    </citation>
    <scope>NUCLEOTIDE SEQUENCE [LARGE SCALE GENOMIC DNA]</scope>
    <source>
        <strain evidence="9 10">DSM 22185</strain>
    </source>
</reference>
<evidence type="ECO:0000256" key="1">
    <source>
        <dbReference type="ARBA" id="ARBA00004651"/>
    </source>
</evidence>
<keyword evidence="2" id="KW-1003">Cell membrane</keyword>
<dbReference type="EMBL" id="JACCBH010000001">
    <property type="protein sequence ID" value="NYD54675.1"/>
    <property type="molecule type" value="Genomic_DNA"/>
</dbReference>
<organism evidence="9 10">
    <name type="scientific">Microbacterium pseudoresistens</name>
    <dbReference type="NCBI Taxonomy" id="640634"/>
    <lineage>
        <taxon>Bacteria</taxon>
        <taxon>Bacillati</taxon>
        <taxon>Actinomycetota</taxon>
        <taxon>Actinomycetes</taxon>
        <taxon>Micrococcales</taxon>
        <taxon>Microbacteriaceae</taxon>
        <taxon>Microbacterium</taxon>
    </lineage>
</organism>
<evidence type="ECO:0000313" key="10">
    <source>
        <dbReference type="Proteomes" id="UP000552045"/>
    </source>
</evidence>
<feature type="domain" description="Phosphatidic acid phosphatase type 2/haloperoxidase" evidence="8">
    <location>
        <begin position="86"/>
        <end position="190"/>
    </location>
</feature>
<evidence type="ECO:0000256" key="6">
    <source>
        <dbReference type="ARBA" id="ARBA00023136"/>
    </source>
</evidence>
<dbReference type="PANTHER" id="PTHR14969:SF62">
    <property type="entry name" value="DECAPRENYLPHOSPHORYL-5-PHOSPHORIBOSE PHOSPHATASE RV3807C-RELATED"/>
    <property type="match status" value="1"/>
</dbReference>
<evidence type="ECO:0000313" key="9">
    <source>
        <dbReference type="EMBL" id="NYD54675.1"/>
    </source>
</evidence>
<evidence type="ECO:0000256" key="3">
    <source>
        <dbReference type="ARBA" id="ARBA00022692"/>
    </source>
</evidence>
<evidence type="ECO:0000256" key="5">
    <source>
        <dbReference type="ARBA" id="ARBA00022989"/>
    </source>
</evidence>
<proteinExistence type="predicted"/>
<dbReference type="InterPro" id="IPR000326">
    <property type="entry name" value="PAP2/HPO"/>
</dbReference>
<dbReference type="Proteomes" id="UP000552045">
    <property type="component" value="Unassembled WGS sequence"/>
</dbReference>
<keyword evidence="3 7" id="KW-0812">Transmembrane</keyword>
<gene>
    <name evidence="9" type="ORF">BKA02_001730</name>
</gene>